<dbReference type="Proteomes" id="UP000286434">
    <property type="component" value="Unassembled WGS sequence"/>
</dbReference>
<dbReference type="EMBL" id="SBBW01000009">
    <property type="protein sequence ID" value="RWU15031.1"/>
    <property type="molecule type" value="Genomic_DNA"/>
</dbReference>
<name>A0AAX2A306_9BACL</name>
<proteinExistence type="predicted"/>
<accession>A0AAX2A306</accession>
<evidence type="ECO:0000313" key="2">
    <source>
        <dbReference type="Proteomes" id="UP000286434"/>
    </source>
</evidence>
<dbReference type="AlphaFoldDB" id="A0AAX2A306"/>
<gene>
    <name evidence="1" type="ORF">EA138_03840</name>
</gene>
<evidence type="ECO:0000313" key="1">
    <source>
        <dbReference type="EMBL" id="RWU15031.1"/>
    </source>
</evidence>
<sequence>MMDVRKRKIITPSTRKRKSHTIYCTMMCLRWTVMTEKQRFFQFSEQWCAIHMNAFTNNIMMYSPHTRGDFFFTN</sequence>
<reference evidence="1 2" key="1">
    <citation type="submission" date="2019-01" db="EMBL/GenBank/DDBJ databases">
        <title>Anoxybacillus flavithermus in powdered infant formula.</title>
        <authorList>
            <person name="Rhee M.S."/>
            <person name="Choi I.-G."/>
            <person name="Cho T.J."/>
            <person name="Park B."/>
        </authorList>
    </citation>
    <scope>NUCLEOTIDE SEQUENCE [LARGE SCALE GENOMIC DNA]</scope>
    <source>
        <strain evidence="1 2">FHS-PPAM212</strain>
    </source>
</reference>
<comment type="caution">
    <text evidence="1">The sequence shown here is derived from an EMBL/GenBank/DDBJ whole genome shotgun (WGS) entry which is preliminary data.</text>
</comment>
<protein>
    <submittedName>
        <fullName evidence="1">Uncharacterized protein</fullName>
    </submittedName>
</protein>
<organism evidence="1 2">
    <name type="scientific">Anoxybacillus flavithermus</name>
    <dbReference type="NCBI Taxonomy" id="33934"/>
    <lineage>
        <taxon>Bacteria</taxon>
        <taxon>Bacillati</taxon>
        <taxon>Bacillota</taxon>
        <taxon>Bacilli</taxon>
        <taxon>Bacillales</taxon>
        <taxon>Anoxybacillaceae</taxon>
        <taxon>Anoxybacillus</taxon>
    </lineage>
</organism>